<keyword evidence="4" id="KW-0732">Signal</keyword>
<organism evidence="5 6">
    <name type="scientific">Varanus komodoensis</name>
    <name type="common">Komodo dragon</name>
    <dbReference type="NCBI Taxonomy" id="61221"/>
    <lineage>
        <taxon>Eukaryota</taxon>
        <taxon>Metazoa</taxon>
        <taxon>Chordata</taxon>
        <taxon>Craniata</taxon>
        <taxon>Vertebrata</taxon>
        <taxon>Euteleostomi</taxon>
        <taxon>Lepidosauria</taxon>
        <taxon>Squamata</taxon>
        <taxon>Bifurcata</taxon>
        <taxon>Unidentata</taxon>
        <taxon>Episquamata</taxon>
        <taxon>Toxicofera</taxon>
        <taxon>Anguimorpha</taxon>
        <taxon>Paleoanguimorpha</taxon>
        <taxon>Varanoidea</taxon>
        <taxon>Varanidae</taxon>
        <taxon>Varanus</taxon>
    </lineage>
</organism>
<reference evidence="5" key="2">
    <citation type="submission" date="2025-09" db="UniProtKB">
        <authorList>
            <consortium name="Ensembl"/>
        </authorList>
    </citation>
    <scope>IDENTIFICATION</scope>
</reference>
<dbReference type="PANTHER" id="PTHR14096">
    <property type="entry name" value="APOLIPOPROTEIN L"/>
    <property type="match status" value="1"/>
</dbReference>
<dbReference type="Ensembl" id="ENSVKKT00000009553.1">
    <property type="protein sequence ID" value="ENSVKKP00000009319.1"/>
    <property type="gene ID" value="ENSVKKG00000006602.1"/>
</dbReference>
<dbReference type="GO" id="GO:0016020">
    <property type="term" value="C:membrane"/>
    <property type="evidence" value="ECO:0007669"/>
    <property type="project" value="TreeGrafter"/>
</dbReference>
<comment type="similarity">
    <text evidence="1">Belongs to the apolipoprotein L family.</text>
</comment>
<dbReference type="AlphaFoldDB" id="A0A8D2J2F8"/>
<evidence type="ECO:0000313" key="5">
    <source>
        <dbReference type="Ensembl" id="ENSVKKP00000009319.1"/>
    </source>
</evidence>
<accession>A0A8D2J2F8</accession>
<dbReference type="PANTHER" id="PTHR14096:SF27">
    <property type="entry name" value="APOLIPOPROTEIN L2"/>
    <property type="match status" value="1"/>
</dbReference>
<keyword evidence="2" id="KW-0175">Coiled coil</keyword>
<dbReference type="GO" id="GO:0008289">
    <property type="term" value="F:lipid binding"/>
    <property type="evidence" value="ECO:0007669"/>
    <property type="project" value="InterPro"/>
</dbReference>
<evidence type="ECO:0008006" key="7">
    <source>
        <dbReference type="Google" id="ProtNLM"/>
    </source>
</evidence>
<evidence type="ECO:0000256" key="2">
    <source>
        <dbReference type="SAM" id="Coils"/>
    </source>
</evidence>
<gene>
    <name evidence="5" type="primary">LOC123028939</name>
</gene>
<evidence type="ECO:0000256" key="4">
    <source>
        <dbReference type="SAM" id="SignalP"/>
    </source>
</evidence>
<dbReference type="GO" id="GO:0006869">
    <property type="term" value="P:lipid transport"/>
    <property type="evidence" value="ECO:0007669"/>
    <property type="project" value="InterPro"/>
</dbReference>
<dbReference type="Proteomes" id="UP000694545">
    <property type="component" value="Unplaced"/>
</dbReference>
<feature type="coiled-coil region" evidence="2">
    <location>
        <begin position="336"/>
        <end position="363"/>
    </location>
</feature>
<name>A0A8D2J2F8_VARKO</name>
<dbReference type="OMA" id="WEERTHF"/>
<evidence type="ECO:0000256" key="1">
    <source>
        <dbReference type="ARBA" id="ARBA00010090"/>
    </source>
</evidence>
<evidence type="ECO:0000313" key="6">
    <source>
        <dbReference type="Proteomes" id="UP000694545"/>
    </source>
</evidence>
<dbReference type="GO" id="GO:0005576">
    <property type="term" value="C:extracellular region"/>
    <property type="evidence" value="ECO:0007669"/>
    <property type="project" value="InterPro"/>
</dbReference>
<dbReference type="OrthoDB" id="6363454at2759"/>
<sequence>MQPVSVSDCLVVLLVLLALVMLSLNLAKSLCPSRDEDAVESSARRETEQLRSLAGAGQGSRRSAPSPSPSPWEKEDEGEGGGGGADAKEIFAHFLKEFPGRREEIEKCIRCLQELANEIDKTHKDCTIANITASSTGAVSGILTILGLALAPVTAGGSLILSATGMGLGAAAATTGVSAGLCEHFINSKKGKEAQALMDQCEKSLGTLVGQMDLSSGLLPPDKNKAIQHIAAGAQQVPKLITTAQGISATVGALKCIRTNPGLKVLAKRVAAGGTTRVSVRGVKQVEKAFKGTAFAMTKAARVATATMAGLGLVMDAYSIIQDAIHITKGATVEAAAAIRAKATELEEVAQNLSKLYEELRELEE</sequence>
<feature type="signal peptide" evidence="4">
    <location>
        <begin position="1"/>
        <end position="27"/>
    </location>
</feature>
<dbReference type="GO" id="GO:0042157">
    <property type="term" value="P:lipoprotein metabolic process"/>
    <property type="evidence" value="ECO:0007669"/>
    <property type="project" value="InterPro"/>
</dbReference>
<reference evidence="5" key="1">
    <citation type="submission" date="2025-08" db="UniProtKB">
        <authorList>
            <consortium name="Ensembl"/>
        </authorList>
    </citation>
    <scope>IDENTIFICATION</scope>
</reference>
<evidence type="ECO:0000256" key="3">
    <source>
        <dbReference type="SAM" id="MobiDB-lite"/>
    </source>
</evidence>
<dbReference type="GeneID" id="123028939"/>
<dbReference type="KEGG" id="vko:123028939"/>
<feature type="chain" id="PRO_5034862868" description="Apolipoprotein L3-like" evidence="4">
    <location>
        <begin position="28"/>
        <end position="365"/>
    </location>
</feature>
<feature type="region of interest" description="Disordered" evidence="3">
    <location>
        <begin position="35"/>
        <end position="83"/>
    </location>
</feature>
<protein>
    <recommendedName>
        <fullName evidence="7">Apolipoprotein L3-like</fullName>
    </recommendedName>
</protein>
<proteinExistence type="inferred from homology"/>
<dbReference type="InterPro" id="IPR008405">
    <property type="entry name" value="ApoL"/>
</dbReference>
<dbReference type="Pfam" id="PF05461">
    <property type="entry name" value="ApoL"/>
    <property type="match status" value="1"/>
</dbReference>
<keyword evidence="6" id="KW-1185">Reference proteome</keyword>
<dbReference type="RefSeq" id="XP_044297235.1">
    <property type="nucleotide sequence ID" value="XM_044441300.1"/>
</dbReference>